<dbReference type="SUPFAM" id="SSF48179">
    <property type="entry name" value="6-phosphogluconate dehydrogenase C-terminal domain-like"/>
    <property type="match status" value="1"/>
</dbReference>
<reference evidence="7 8" key="1">
    <citation type="submission" date="2019-02" db="EMBL/GenBank/DDBJ databases">
        <title>Genomic Encyclopedia of Type Strains, Phase IV (KMG-IV): sequencing the most valuable type-strain genomes for metagenomic binning, comparative biology and taxonomic classification.</title>
        <authorList>
            <person name="Goeker M."/>
        </authorList>
    </citation>
    <scope>NUCLEOTIDE SEQUENCE [LARGE SCALE GENOMIC DNA]</scope>
    <source>
        <strain evidence="7 8">DSM 105135</strain>
    </source>
</reference>
<evidence type="ECO:0000259" key="6">
    <source>
        <dbReference type="SMART" id="SM00984"/>
    </source>
</evidence>
<evidence type="ECO:0000256" key="3">
    <source>
        <dbReference type="PIRNR" id="PIRNR000124"/>
    </source>
</evidence>
<evidence type="ECO:0000313" key="8">
    <source>
        <dbReference type="Proteomes" id="UP000292423"/>
    </source>
</evidence>
<keyword evidence="2 3" id="KW-0560">Oxidoreductase</keyword>
<dbReference type="Gene3D" id="1.20.5.100">
    <property type="entry name" value="Cytochrome c1, transmembrane anchor, C-terminal"/>
    <property type="match status" value="1"/>
</dbReference>
<dbReference type="InterPro" id="IPR036220">
    <property type="entry name" value="UDP-Glc/GDP-Man_DH_C_sf"/>
</dbReference>
<sequence length="427" mass="46098">MKVFVHGDSLYAWVAAGALAETGNAVAMDAAANSHFPEREPGLELLLDKQRHAGRLQCGRPLDDAREAGVHILASVGDPDQLRRIASHIVPLLTAPSVLLVMASLPVGTLDSLQSDIDRMASASPGGHGATVIGMPLFIREGSALADFYRPANLLLSGPRESAAMRLVLELLRPFARKAEHLMLVSHPAAELIKLGVTAMLAMRVSFINEMAALAARLDVDIEQVREGLAADPRIGSDYLQPGCGFGGPSLTHELTNYLETVKLHLNSPGLIGTVMAINDSQREVLFRKLWRFFRGRLSGRVVAIWGAAFKPGTASLDNSVVHPLLTALWAQGCTTVVYDPMAGQALSRQYAGQPLLVIAPTAVAAVQDADALVVVTAWEEFWNPDFDRVKAALINPVIFDGRNIYNPDYLKELGFRYFGIGRGETV</sequence>
<evidence type="ECO:0000313" key="7">
    <source>
        <dbReference type="EMBL" id="RZU46852.1"/>
    </source>
</evidence>
<dbReference type="SUPFAM" id="SSF52413">
    <property type="entry name" value="UDP-glucose/GDP-mannose dehydrogenase C-terminal domain"/>
    <property type="match status" value="1"/>
</dbReference>
<feature type="binding site" evidence="5">
    <location>
        <position position="141"/>
    </location>
    <ligand>
        <name>NAD(+)</name>
        <dbReference type="ChEBI" id="CHEBI:57540"/>
    </ligand>
</feature>
<comment type="caution">
    <text evidence="7">The sequence shown here is derived from an EMBL/GenBank/DDBJ whole genome shotgun (WGS) entry which is preliminary data.</text>
</comment>
<dbReference type="AlphaFoldDB" id="A0A4Q7Z8K7"/>
<comment type="catalytic activity">
    <reaction evidence="3">
        <text>UDP-alpha-D-glucose + 2 NAD(+) + H2O = UDP-alpha-D-glucuronate + 2 NADH + 3 H(+)</text>
        <dbReference type="Rhea" id="RHEA:23596"/>
        <dbReference type="ChEBI" id="CHEBI:15377"/>
        <dbReference type="ChEBI" id="CHEBI:15378"/>
        <dbReference type="ChEBI" id="CHEBI:57540"/>
        <dbReference type="ChEBI" id="CHEBI:57945"/>
        <dbReference type="ChEBI" id="CHEBI:58052"/>
        <dbReference type="ChEBI" id="CHEBI:58885"/>
        <dbReference type="EC" id="1.1.1.22"/>
    </reaction>
</comment>
<dbReference type="InterPro" id="IPR014026">
    <property type="entry name" value="UDP-Glc/GDP-Man_DH_dimer"/>
</dbReference>
<dbReference type="InterPro" id="IPR008927">
    <property type="entry name" value="6-PGluconate_DH-like_C_sf"/>
</dbReference>
<feature type="binding site" evidence="4">
    <location>
        <begin position="138"/>
        <end position="141"/>
    </location>
    <ligand>
        <name>substrate</name>
    </ligand>
</feature>
<protein>
    <recommendedName>
        <fullName evidence="1 3">UDP-glucose 6-dehydrogenase</fullName>
        <ecNumber evidence="3">1.1.1.22</ecNumber>
    </recommendedName>
</protein>
<dbReference type="GO" id="GO:0003979">
    <property type="term" value="F:UDP-glucose 6-dehydrogenase activity"/>
    <property type="evidence" value="ECO:0007669"/>
    <property type="project" value="UniProtKB-EC"/>
</dbReference>
<dbReference type="SUPFAM" id="SSF51735">
    <property type="entry name" value="NAD(P)-binding Rossmann-fold domains"/>
    <property type="match status" value="1"/>
</dbReference>
<proteinExistence type="inferred from homology"/>
<dbReference type="OrthoDB" id="9803238at2"/>
<feature type="binding site" evidence="4">
    <location>
        <begin position="239"/>
        <end position="243"/>
    </location>
    <ligand>
        <name>substrate</name>
    </ligand>
</feature>
<dbReference type="PANTHER" id="PTHR43750">
    <property type="entry name" value="UDP-GLUCOSE 6-DEHYDROGENASE TUAD"/>
    <property type="match status" value="1"/>
</dbReference>
<dbReference type="Proteomes" id="UP000292423">
    <property type="component" value="Unassembled WGS sequence"/>
</dbReference>
<dbReference type="RefSeq" id="WP_130411838.1">
    <property type="nucleotide sequence ID" value="NZ_SHKX01000011.1"/>
</dbReference>
<feature type="binding site" evidence="4">
    <location>
        <position position="194"/>
    </location>
    <ligand>
        <name>substrate</name>
    </ligand>
</feature>
<dbReference type="EC" id="1.1.1.22" evidence="3"/>
<keyword evidence="3 5" id="KW-0520">NAD</keyword>
<dbReference type="Pfam" id="PF00984">
    <property type="entry name" value="UDPG_MGDP_dh"/>
    <property type="match status" value="1"/>
</dbReference>
<evidence type="ECO:0000256" key="4">
    <source>
        <dbReference type="PIRSR" id="PIRSR500134-2"/>
    </source>
</evidence>
<evidence type="ECO:0000256" key="2">
    <source>
        <dbReference type="ARBA" id="ARBA00023002"/>
    </source>
</evidence>
<dbReference type="PIRSF" id="PIRSF500134">
    <property type="entry name" value="UDPglc_DH_bac"/>
    <property type="match status" value="1"/>
</dbReference>
<dbReference type="GO" id="GO:0006065">
    <property type="term" value="P:UDP-glucuronate biosynthetic process"/>
    <property type="evidence" value="ECO:0007669"/>
    <property type="project" value="UniProtKB-UniPathway"/>
</dbReference>
<dbReference type="EMBL" id="SHKX01000011">
    <property type="protein sequence ID" value="RZU46852.1"/>
    <property type="molecule type" value="Genomic_DNA"/>
</dbReference>
<feature type="binding site" evidence="4">
    <location>
        <position position="311"/>
    </location>
    <ligand>
        <name>substrate</name>
    </ligand>
</feature>
<comment type="similarity">
    <text evidence="3">Belongs to the UDP-glucose/GDP-mannose dehydrogenase family.</text>
</comment>
<name>A0A4Q7Z8K7_9GAMM</name>
<dbReference type="NCBIfam" id="TIGR03026">
    <property type="entry name" value="NDP-sugDHase"/>
    <property type="match status" value="1"/>
</dbReference>
<dbReference type="InterPro" id="IPR014027">
    <property type="entry name" value="UDP-Glc/GDP-Man_DH_C"/>
</dbReference>
<evidence type="ECO:0000256" key="1">
    <source>
        <dbReference type="ARBA" id="ARBA00015132"/>
    </source>
</evidence>
<dbReference type="PIRSF" id="PIRSF000124">
    <property type="entry name" value="UDPglc_GDPman_dh"/>
    <property type="match status" value="1"/>
</dbReference>
<dbReference type="GO" id="GO:0000271">
    <property type="term" value="P:polysaccharide biosynthetic process"/>
    <property type="evidence" value="ECO:0007669"/>
    <property type="project" value="InterPro"/>
</dbReference>
<dbReference type="InterPro" id="IPR036291">
    <property type="entry name" value="NAD(P)-bd_dom_sf"/>
</dbReference>
<dbReference type="GO" id="GO:0051287">
    <property type="term" value="F:NAD binding"/>
    <property type="evidence" value="ECO:0007669"/>
    <property type="project" value="InterPro"/>
</dbReference>
<feature type="binding site" evidence="4">
    <location>
        <position position="247"/>
    </location>
    <ligand>
        <name>substrate</name>
    </ligand>
</feature>
<accession>A0A4Q7Z8K7</accession>
<dbReference type="Gene3D" id="3.40.50.720">
    <property type="entry name" value="NAD(P)-binding Rossmann-like Domain"/>
    <property type="match status" value="2"/>
</dbReference>
<feature type="domain" description="UDP-glucose/GDP-mannose dehydrogenase C-terminal" evidence="6">
    <location>
        <begin position="304"/>
        <end position="408"/>
    </location>
</feature>
<evidence type="ECO:0000256" key="5">
    <source>
        <dbReference type="PIRSR" id="PIRSR500134-3"/>
    </source>
</evidence>
<dbReference type="SMART" id="SM00984">
    <property type="entry name" value="UDPG_MGDP_dh_C"/>
    <property type="match status" value="1"/>
</dbReference>
<dbReference type="UniPathway" id="UPA00038">
    <property type="reaction ID" value="UER00491"/>
</dbReference>
<keyword evidence="8" id="KW-1185">Reference proteome</keyword>
<dbReference type="InterPro" id="IPR017476">
    <property type="entry name" value="UDP-Glc/GDP-Man"/>
</dbReference>
<organism evidence="7 8">
    <name type="scientific">Fluviicoccus keumensis</name>
    <dbReference type="NCBI Taxonomy" id="1435465"/>
    <lineage>
        <taxon>Bacteria</taxon>
        <taxon>Pseudomonadati</taxon>
        <taxon>Pseudomonadota</taxon>
        <taxon>Gammaproteobacteria</taxon>
        <taxon>Moraxellales</taxon>
        <taxon>Moraxellaceae</taxon>
        <taxon>Fluviicoccus</taxon>
    </lineage>
</organism>
<dbReference type="Pfam" id="PF03720">
    <property type="entry name" value="UDPG_MGDP_dh_C"/>
    <property type="match status" value="1"/>
</dbReference>
<gene>
    <name evidence="7" type="ORF">EV700_1237</name>
</gene>
<dbReference type="InterPro" id="IPR028357">
    <property type="entry name" value="UDPglc_DH_bac"/>
</dbReference>
<dbReference type="PANTHER" id="PTHR43750:SF3">
    <property type="entry name" value="UDP-GLUCOSE 6-DEHYDROGENASE TUAD"/>
    <property type="match status" value="1"/>
</dbReference>